<dbReference type="InterPro" id="IPR014710">
    <property type="entry name" value="RmlC-like_jellyroll"/>
</dbReference>
<organism evidence="3 4">
    <name type="scientific">Poseidonocella sedimentorum</name>
    <dbReference type="NCBI Taxonomy" id="871652"/>
    <lineage>
        <taxon>Bacteria</taxon>
        <taxon>Pseudomonadati</taxon>
        <taxon>Pseudomonadota</taxon>
        <taxon>Alphaproteobacteria</taxon>
        <taxon>Rhodobacterales</taxon>
        <taxon>Roseobacteraceae</taxon>
        <taxon>Poseidonocella</taxon>
    </lineage>
</organism>
<keyword evidence="1" id="KW-0472">Membrane</keyword>
<sequence>MSVTSEQIAGSLAAVRWIDVPSHADGRGVLSAIEFGRDIPFEPRRMYYLHGITADRGGHAHRATTQIVIALNGAMTMTLRDGNERRRYRFDRRDRGLLIGPMLFIEMAEITADALILVLASSHYDSARSIRSWPAYLKEIGQ</sequence>
<feature type="transmembrane region" description="Helical" evidence="1">
    <location>
        <begin position="96"/>
        <end position="120"/>
    </location>
</feature>
<dbReference type="CDD" id="cd20292">
    <property type="entry name" value="cupin_QdtA-like"/>
    <property type="match status" value="1"/>
</dbReference>
<keyword evidence="4" id="KW-1185">Reference proteome</keyword>
<dbReference type="Pfam" id="PF05523">
    <property type="entry name" value="FdtA"/>
    <property type="match status" value="1"/>
</dbReference>
<proteinExistence type="predicted"/>
<feature type="domain" description="Sugar 3,4-ketoisomerase QdtA cupin" evidence="2">
    <location>
        <begin position="15"/>
        <end position="139"/>
    </location>
</feature>
<dbReference type="EMBL" id="FOYI01000004">
    <property type="protein sequence ID" value="SFR06205.1"/>
    <property type="molecule type" value="Genomic_DNA"/>
</dbReference>
<evidence type="ECO:0000256" key="1">
    <source>
        <dbReference type="SAM" id="Phobius"/>
    </source>
</evidence>
<dbReference type="AlphaFoldDB" id="A0A1I6DL65"/>
<gene>
    <name evidence="3" type="ORF">SAMN04515673_10459</name>
</gene>
<name>A0A1I6DL65_9RHOB</name>
<protein>
    <submittedName>
        <fullName evidence="3">WxcM-like, C-terminal</fullName>
    </submittedName>
</protein>
<evidence type="ECO:0000259" key="2">
    <source>
        <dbReference type="Pfam" id="PF05523"/>
    </source>
</evidence>
<reference evidence="3 4" key="1">
    <citation type="submission" date="2016-10" db="EMBL/GenBank/DDBJ databases">
        <authorList>
            <person name="de Groot N.N."/>
        </authorList>
    </citation>
    <scope>NUCLEOTIDE SEQUENCE [LARGE SCALE GENOMIC DNA]</scope>
    <source>
        <strain evidence="4">KMM 9023,NRIC 0796,JCM 17311,KCTC 23692</strain>
    </source>
</reference>
<evidence type="ECO:0000313" key="4">
    <source>
        <dbReference type="Proteomes" id="UP000199302"/>
    </source>
</evidence>
<dbReference type="Gene3D" id="2.60.120.10">
    <property type="entry name" value="Jelly Rolls"/>
    <property type="match status" value="1"/>
</dbReference>
<dbReference type="Proteomes" id="UP000199302">
    <property type="component" value="Unassembled WGS sequence"/>
</dbReference>
<dbReference type="SUPFAM" id="SSF51182">
    <property type="entry name" value="RmlC-like cupins"/>
    <property type="match status" value="1"/>
</dbReference>
<keyword evidence="1" id="KW-0812">Transmembrane</keyword>
<accession>A0A1I6DL65</accession>
<dbReference type="STRING" id="871652.SAMN04515673_10459"/>
<evidence type="ECO:0000313" key="3">
    <source>
        <dbReference type="EMBL" id="SFR06205.1"/>
    </source>
</evidence>
<dbReference type="InterPro" id="IPR008894">
    <property type="entry name" value="QdtA_cupin_dom"/>
</dbReference>
<dbReference type="RefSeq" id="WP_218155471.1">
    <property type="nucleotide sequence ID" value="NZ_FOYI01000004.1"/>
</dbReference>
<dbReference type="InterPro" id="IPR011051">
    <property type="entry name" value="RmlC_Cupin_sf"/>
</dbReference>
<keyword evidence="1" id="KW-1133">Transmembrane helix</keyword>